<dbReference type="GeneID" id="30019403"/>
<accession>A0A168BAA5</accession>
<evidence type="ECO:0008006" key="4">
    <source>
        <dbReference type="Google" id="ProtNLM"/>
    </source>
</evidence>
<reference evidence="2 3" key="1">
    <citation type="journal article" date="2016" name="Genome Biol. Evol.">
        <title>Divergent and convergent evolution of fungal pathogenicity.</title>
        <authorList>
            <person name="Shang Y."/>
            <person name="Xiao G."/>
            <person name="Zheng P."/>
            <person name="Cen K."/>
            <person name="Zhan S."/>
            <person name="Wang C."/>
        </authorList>
    </citation>
    <scope>NUCLEOTIDE SEQUENCE [LARGE SCALE GENOMIC DNA]</scope>
    <source>
        <strain evidence="2 3">ARSEF 2679</strain>
    </source>
</reference>
<dbReference type="OrthoDB" id="6509908at2759"/>
<dbReference type="RefSeq" id="XP_018706445.1">
    <property type="nucleotide sequence ID" value="XM_018846717.1"/>
</dbReference>
<dbReference type="AlphaFoldDB" id="A0A168BAA5"/>
<organism evidence="2 3">
    <name type="scientific">Cordyceps fumosorosea (strain ARSEF 2679)</name>
    <name type="common">Isaria fumosorosea</name>
    <dbReference type="NCBI Taxonomy" id="1081104"/>
    <lineage>
        <taxon>Eukaryota</taxon>
        <taxon>Fungi</taxon>
        <taxon>Dikarya</taxon>
        <taxon>Ascomycota</taxon>
        <taxon>Pezizomycotina</taxon>
        <taxon>Sordariomycetes</taxon>
        <taxon>Hypocreomycetidae</taxon>
        <taxon>Hypocreales</taxon>
        <taxon>Cordycipitaceae</taxon>
        <taxon>Cordyceps</taxon>
    </lineage>
</organism>
<feature type="region of interest" description="Disordered" evidence="1">
    <location>
        <begin position="11"/>
        <end position="45"/>
    </location>
</feature>
<evidence type="ECO:0000313" key="3">
    <source>
        <dbReference type="Proteomes" id="UP000076744"/>
    </source>
</evidence>
<comment type="caution">
    <text evidence="2">The sequence shown here is derived from an EMBL/GenBank/DDBJ whole genome shotgun (WGS) entry which is preliminary data.</text>
</comment>
<gene>
    <name evidence="2" type="ORF">ISF_03111</name>
</gene>
<proteinExistence type="predicted"/>
<evidence type="ECO:0000256" key="1">
    <source>
        <dbReference type="SAM" id="MobiDB-lite"/>
    </source>
</evidence>
<dbReference type="EMBL" id="AZHB01000005">
    <property type="protein sequence ID" value="OAA69841.1"/>
    <property type="molecule type" value="Genomic_DNA"/>
</dbReference>
<keyword evidence="3" id="KW-1185">Reference proteome</keyword>
<sequence length="91" mass="9931">MAILKRLRTRRAEEGTDLVASSSHPGPAVQILSVESPPDDTKPEDGGWVAWTQVAAAFALYFHHLGLLNSFGVFQTYYASHLFKDSSPSAI</sequence>
<evidence type="ECO:0000313" key="2">
    <source>
        <dbReference type="EMBL" id="OAA69841.1"/>
    </source>
</evidence>
<name>A0A168BAA5_CORFA</name>
<dbReference type="Proteomes" id="UP000076744">
    <property type="component" value="Unassembled WGS sequence"/>
</dbReference>
<protein>
    <recommendedName>
        <fullName evidence="4">Major facilitator superfamily domain, general substrate transporter</fullName>
    </recommendedName>
</protein>